<evidence type="ECO:0000256" key="2">
    <source>
        <dbReference type="ARBA" id="ARBA00012417"/>
    </source>
</evidence>
<evidence type="ECO:0000256" key="13">
    <source>
        <dbReference type="ARBA" id="ARBA00023211"/>
    </source>
</evidence>
<keyword evidence="8 19" id="KW-0479">Metal-binding</keyword>
<feature type="binding site" evidence="18">
    <location>
        <position position="161"/>
    </location>
    <ligand>
        <name>substrate</name>
    </ligand>
</feature>
<evidence type="ECO:0000313" key="22">
    <source>
        <dbReference type="EMBL" id="RIJ30360.1"/>
    </source>
</evidence>
<keyword evidence="13 19" id="KW-0464">Manganese</keyword>
<gene>
    <name evidence="20 22" type="primary">dnaQ</name>
    <name evidence="22" type="ORF">D1223_06895</name>
</gene>
<dbReference type="InterPro" id="IPR006309">
    <property type="entry name" value="DnaQ_proteo"/>
</dbReference>
<dbReference type="InterPro" id="IPR012337">
    <property type="entry name" value="RNaseH-like_sf"/>
</dbReference>
<name>A0A399RFJ8_9PROT</name>
<feature type="binding site" evidence="18">
    <location>
        <position position="13"/>
    </location>
    <ligand>
        <name>substrate</name>
    </ligand>
</feature>
<proteinExistence type="predicted"/>
<comment type="function">
    <text evidence="14 20">DNA polymerase III is a complex, multichain enzyme responsible for most of the replicative synthesis in bacteria. The epsilon subunit contain the editing function and is a proofreading 3'-5' exonuclease.</text>
</comment>
<feature type="binding site" evidence="18">
    <location>
        <position position="11"/>
    </location>
    <ligand>
        <name>substrate</name>
    </ligand>
</feature>
<dbReference type="GO" id="GO:0008408">
    <property type="term" value="F:3'-5' exonuclease activity"/>
    <property type="evidence" value="ECO:0007669"/>
    <property type="project" value="TreeGrafter"/>
</dbReference>
<comment type="catalytic activity">
    <reaction evidence="16 20">
        <text>DNA(n) + a 2'-deoxyribonucleoside 5'-triphosphate = DNA(n+1) + diphosphate</text>
        <dbReference type="Rhea" id="RHEA:22508"/>
        <dbReference type="Rhea" id="RHEA-COMP:17339"/>
        <dbReference type="Rhea" id="RHEA-COMP:17340"/>
        <dbReference type="ChEBI" id="CHEBI:33019"/>
        <dbReference type="ChEBI" id="CHEBI:61560"/>
        <dbReference type="ChEBI" id="CHEBI:173112"/>
        <dbReference type="EC" id="2.7.7.7"/>
    </reaction>
</comment>
<keyword evidence="5 20" id="KW-0548">Nucleotidyltransferase</keyword>
<comment type="caution">
    <text evidence="22">The sequence shown here is derived from an EMBL/GenBank/DDBJ whole genome shotgun (WGS) entry which is preliminary data.</text>
</comment>
<dbReference type="SMART" id="SM00479">
    <property type="entry name" value="EXOIII"/>
    <property type="match status" value="1"/>
</dbReference>
<dbReference type="PANTHER" id="PTHR30231:SF41">
    <property type="entry name" value="DNA POLYMERASE III SUBUNIT EPSILON"/>
    <property type="match status" value="1"/>
</dbReference>
<dbReference type="Pfam" id="PF00929">
    <property type="entry name" value="RNase_T"/>
    <property type="match status" value="1"/>
</dbReference>
<dbReference type="InterPro" id="IPR006054">
    <property type="entry name" value="DnaQ"/>
</dbReference>
<dbReference type="GO" id="GO:0045004">
    <property type="term" value="P:DNA replication proofreading"/>
    <property type="evidence" value="ECO:0007669"/>
    <property type="project" value="TreeGrafter"/>
</dbReference>
<evidence type="ECO:0000256" key="19">
    <source>
        <dbReference type="PIRSR" id="PIRSR606309-3"/>
    </source>
</evidence>
<keyword evidence="6 20" id="KW-0235">DNA replication</keyword>
<dbReference type="EMBL" id="QWFX01000006">
    <property type="protein sequence ID" value="RIJ30360.1"/>
    <property type="molecule type" value="Genomic_DNA"/>
</dbReference>
<comment type="cofactor">
    <cofactor evidence="19">
        <name>Mg(2+)</name>
        <dbReference type="ChEBI" id="CHEBI:18420"/>
    </cofactor>
    <cofactor evidence="19">
        <name>Mn(2+)</name>
        <dbReference type="ChEBI" id="CHEBI:29035"/>
    </cofactor>
    <text evidence="19">Binds 2 divalent metal cations. Magnesium or manganese.</text>
</comment>
<evidence type="ECO:0000256" key="11">
    <source>
        <dbReference type="ARBA" id="ARBA00022842"/>
    </source>
</evidence>
<dbReference type="NCBIfam" id="TIGR01406">
    <property type="entry name" value="dnaQ_proteo"/>
    <property type="match status" value="1"/>
</dbReference>
<keyword evidence="23" id="KW-1185">Reference proteome</keyword>
<dbReference type="AlphaFoldDB" id="A0A399RFJ8"/>
<keyword evidence="4 20" id="KW-0808">Transferase</keyword>
<evidence type="ECO:0000256" key="9">
    <source>
        <dbReference type="ARBA" id="ARBA00022801"/>
    </source>
</evidence>
<evidence type="ECO:0000256" key="6">
    <source>
        <dbReference type="ARBA" id="ARBA00022705"/>
    </source>
</evidence>
<feature type="binding site" evidence="19">
    <location>
        <position position="13"/>
    </location>
    <ligand>
        <name>a divalent metal cation</name>
        <dbReference type="ChEBI" id="CHEBI:60240"/>
        <label>1</label>
        <note>catalytic</note>
    </ligand>
</feature>
<keyword evidence="7 20" id="KW-0540">Nuclease</keyword>
<reference evidence="22 23" key="1">
    <citation type="submission" date="2018-08" db="EMBL/GenBank/DDBJ databases">
        <title>Henriciella mobilis sp. nov., isolated from seawater.</title>
        <authorList>
            <person name="Cheng H."/>
            <person name="Wu Y.-H."/>
            <person name="Xu X.-W."/>
            <person name="Guo L.-L."/>
        </authorList>
    </citation>
    <scope>NUCLEOTIDE SEQUENCE [LARGE SCALE GENOMIC DNA]</scope>
    <source>
        <strain evidence="22 23">JN25</strain>
    </source>
</reference>
<evidence type="ECO:0000256" key="17">
    <source>
        <dbReference type="PIRSR" id="PIRSR606309-1"/>
    </source>
</evidence>
<dbReference type="InterPro" id="IPR036397">
    <property type="entry name" value="RNaseH_sf"/>
</dbReference>
<evidence type="ECO:0000256" key="7">
    <source>
        <dbReference type="ARBA" id="ARBA00022722"/>
    </source>
</evidence>
<dbReference type="GO" id="GO:0046872">
    <property type="term" value="F:metal ion binding"/>
    <property type="evidence" value="ECO:0007669"/>
    <property type="project" value="UniProtKB-KW"/>
</dbReference>
<dbReference type="NCBIfam" id="TIGR00573">
    <property type="entry name" value="dnaq"/>
    <property type="match status" value="1"/>
</dbReference>
<dbReference type="GO" id="GO:0005829">
    <property type="term" value="C:cytosol"/>
    <property type="evidence" value="ECO:0007669"/>
    <property type="project" value="TreeGrafter"/>
</dbReference>
<keyword evidence="9 20" id="KW-0378">Hydrolase</keyword>
<dbReference type="RefSeq" id="WP_119375679.1">
    <property type="nucleotide sequence ID" value="NZ_QWFX01000006.1"/>
</dbReference>
<dbReference type="FunFam" id="3.30.420.10:FF:000012">
    <property type="entry name" value="DNA polymerase III subunit epsilon"/>
    <property type="match status" value="1"/>
</dbReference>
<evidence type="ECO:0000256" key="16">
    <source>
        <dbReference type="ARBA" id="ARBA00049244"/>
    </source>
</evidence>
<evidence type="ECO:0000256" key="5">
    <source>
        <dbReference type="ARBA" id="ARBA00022695"/>
    </source>
</evidence>
<feature type="binding site" evidence="19">
    <location>
        <position position="11"/>
    </location>
    <ligand>
        <name>a divalent metal cation</name>
        <dbReference type="ChEBI" id="CHEBI:60240"/>
        <label>1</label>
        <note>catalytic</note>
    </ligand>
</feature>
<feature type="active site" description="Proton acceptor" evidence="17">
    <location>
        <position position="156"/>
    </location>
</feature>
<evidence type="ECO:0000256" key="3">
    <source>
        <dbReference type="ARBA" id="ARBA00020352"/>
    </source>
</evidence>
<evidence type="ECO:0000256" key="12">
    <source>
        <dbReference type="ARBA" id="ARBA00022932"/>
    </source>
</evidence>
<evidence type="ECO:0000256" key="1">
    <source>
        <dbReference type="ARBA" id="ARBA00001936"/>
    </source>
</evidence>
<keyword evidence="11 19" id="KW-0460">Magnesium</keyword>
<dbReference type="PANTHER" id="PTHR30231">
    <property type="entry name" value="DNA POLYMERASE III SUBUNIT EPSILON"/>
    <property type="match status" value="1"/>
</dbReference>
<dbReference type="EC" id="2.7.7.7" evidence="2 20"/>
<protein>
    <recommendedName>
        <fullName evidence="3 20">DNA polymerase III subunit epsilon</fullName>
        <ecNumber evidence="2 20">2.7.7.7</ecNumber>
    </recommendedName>
</protein>
<sequence length="234" mass="26195">MTTLLREIAFDTETTGLDWAGEDRIIEVGAVELINHVPTGRTFHERINPRRSVSAKTIEITGITDDMLVDKPYFEDPRIADALIEFIGDSLIVAHNAAFDRGFLNAELTRCERPVFPDEQWVDTLDIAKKRYPGAPASLDALCKRFDIGLEARSLHGALLDSQLLAEVYLELRGGRARSFDFSDGMSDGERARFRSARQRPQPLASLITSAEAEKHAAFVSELGESAIWSRYNR</sequence>
<feature type="domain" description="Exonuclease" evidence="21">
    <location>
        <begin position="6"/>
        <end position="178"/>
    </location>
</feature>
<dbReference type="NCBIfam" id="NF004316">
    <property type="entry name" value="PRK05711.1"/>
    <property type="match status" value="1"/>
</dbReference>
<dbReference type="InterPro" id="IPR013520">
    <property type="entry name" value="Ribonucl_H"/>
</dbReference>
<dbReference type="Proteomes" id="UP000266385">
    <property type="component" value="Unassembled WGS sequence"/>
</dbReference>
<evidence type="ECO:0000313" key="23">
    <source>
        <dbReference type="Proteomes" id="UP000266385"/>
    </source>
</evidence>
<dbReference type="GO" id="GO:0003677">
    <property type="term" value="F:DNA binding"/>
    <property type="evidence" value="ECO:0007669"/>
    <property type="project" value="InterPro"/>
</dbReference>
<evidence type="ECO:0000259" key="21">
    <source>
        <dbReference type="SMART" id="SM00479"/>
    </source>
</evidence>
<keyword evidence="12 20" id="KW-0239">DNA-directed DNA polymerase</keyword>
<keyword evidence="10 20" id="KW-0269">Exonuclease</keyword>
<feature type="binding site" evidence="19">
    <location>
        <position position="161"/>
    </location>
    <ligand>
        <name>a divalent metal cation</name>
        <dbReference type="ChEBI" id="CHEBI:60240"/>
        <label>1</label>
        <note>catalytic</note>
    </ligand>
</feature>
<evidence type="ECO:0000256" key="18">
    <source>
        <dbReference type="PIRSR" id="PIRSR606309-2"/>
    </source>
</evidence>
<dbReference type="GO" id="GO:0003887">
    <property type="term" value="F:DNA-directed DNA polymerase activity"/>
    <property type="evidence" value="ECO:0007669"/>
    <property type="project" value="UniProtKB-KW"/>
</dbReference>
<dbReference type="CDD" id="cd06131">
    <property type="entry name" value="DNA_pol_III_epsilon_Ecoli_like"/>
    <property type="match status" value="1"/>
</dbReference>
<dbReference type="SUPFAM" id="SSF53098">
    <property type="entry name" value="Ribonuclease H-like"/>
    <property type="match status" value="1"/>
</dbReference>
<dbReference type="Gene3D" id="3.30.420.10">
    <property type="entry name" value="Ribonuclease H-like superfamily/Ribonuclease H"/>
    <property type="match status" value="1"/>
</dbReference>
<evidence type="ECO:0000256" key="10">
    <source>
        <dbReference type="ARBA" id="ARBA00022839"/>
    </source>
</evidence>
<evidence type="ECO:0000256" key="15">
    <source>
        <dbReference type="ARBA" id="ARBA00026073"/>
    </source>
</evidence>
<evidence type="ECO:0000256" key="14">
    <source>
        <dbReference type="ARBA" id="ARBA00025483"/>
    </source>
</evidence>
<evidence type="ECO:0000256" key="4">
    <source>
        <dbReference type="ARBA" id="ARBA00022679"/>
    </source>
</evidence>
<evidence type="ECO:0000256" key="8">
    <source>
        <dbReference type="ARBA" id="ARBA00022723"/>
    </source>
</evidence>
<comment type="cofactor">
    <cofactor evidence="1 20">
        <name>Mn(2+)</name>
        <dbReference type="ChEBI" id="CHEBI:29035"/>
    </cofactor>
</comment>
<comment type="subunit">
    <text evidence="15 20">DNA polymerase III contains a core (composed of alpha, epsilon and theta chains) that associates with a tau subunit. This core dimerizes to form the POLIII' complex. PolIII' associates with the gamma complex (composed of gamma, delta, delta', psi and chi chains) and with the beta chain to form the complete DNA polymerase III complex.</text>
</comment>
<evidence type="ECO:0000256" key="20">
    <source>
        <dbReference type="RuleBase" id="RU364087"/>
    </source>
</evidence>
<dbReference type="OrthoDB" id="9804290at2"/>
<organism evidence="22 23">
    <name type="scientific">Henriciella mobilis</name>
    <dbReference type="NCBI Taxonomy" id="2305467"/>
    <lineage>
        <taxon>Bacteria</taxon>
        <taxon>Pseudomonadati</taxon>
        <taxon>Pseudomonadota</taxon>
        <taxon>Alphaproteobacteria</taxon>
        <taxon>Hyphomonadales</taxon>
        <taxon>Hyphomonadaceae</taxon>
        <taxon>Henriciella</taxon>
    </lineage>
</organism>
<accession>A0A399RFJ8</accession>